<evidence type="ECO:0000313" key="6">
    <source>
        <dbReference type="EMBL" id="ASW04344.1"/>
    </source>
</evidence>
<sequence length="254" mass="27127">MTYMPADDERGGGIQVIARASSILNALGETPGGMSLGQIAKAVDLPRSTVQRIVNALAHADLVRADRPNGVMLGPTLLRLVAKVHTDVVAMVDSHLAELTKHLNETVALARGSGRELAMVHVLVAERDLRVVPRVGTTVPLHSTAGGKALLALESDRHVTELMGRTFERLTLRTVHSRSALLRELGSIRSAGVAYDEDETEVGIASVAMAVDTILGKYAVSVVLPTARLPAQRERIVASLQRCKDAMNSEIGKL</sequence>
<dbReference type="GO" id="GO:0003700">
    <property type="term" value="F:DNA-binding transcription factor activity"/>
    <property type="evidence" value="ECO:0007669"/>
    <property type="project" value="TreeGrafter"/>
</dbReference>
<dbReference type="EMBL" id="CP022994">
    <property type="protein sequence ID" value="ASW04344.1"/>
    <property type="molecule type" value="Genomic_DNA"/>
</dbReference>
<dbReference type="InterPro" id="IPR036390">
    <property type="entry name" value="WH_DNA-bd_sf"/>
</dbReference>
<evidence type="ECO:0000259" key="5">
    <source>
        <dbReference type="PROSITE" id="PS51078"/>
    </source>
</evidence>
<geneLocation type="plasmid" evidence="6 7">
    <name>pBN4</name>
</geneLocation>
<dbReference type="PANTHER" id="PTHR30136">
    <property type="entry name" value="HELIX-TURN-HELIX TRANSCRIPTIONAL REGULATOR, ICLR FAMILY"/>
    <property type="match status" value="1"/>
</dbReference>
<dbReference type="SUPFAM" id="SSF55781">
    <property type="entry name" value="GAF domain-like"/>
    <property type="match status" value="1"/>
</dbReference>
<keyword evidence="3" id="KW-0804">Transcription</keyword>
<dbReference type="Gene3D" id="1.10.10.10">
    <property type="entry name" value="Winged helix-like DNA-binding domain superfamily/Winged helix DNA-binding domain"/>
    <property type="match status" value="1"/>
</dbReference>
<dbReference type="RefSeq" id="WP_095423986.1">
    <property type="nucleotide sequence ID" value="NZ_CP022994.1"/>
</dbReference>
<dbReference type="AlphaFoldDB" id="A0A248VZB8"/>
<dbReference type="Pfam" id="PF09339">
    <property type="entry name" value="HTH_IclR"/>
    <property type="match status" value="1"/>
</dbReference>
<keyword evidence="7" id="KW-1185">Reference proteome</keyword>
<dbReference type="SUPFAM" id="SSF46785">
    <property type="entry name" value="Winged helix' DNA-binding domain"/>
    <property type="match status" value="1"/>
</dbReference>
<evidence type="ECO:0000256" key="3">
    <source>
        <dbReference type="ARBA" id="ARBA00023163"/>
    </source>
</evidence>
<feature type="domain" description="IclR-ED" evidence="5">
    <location>
        <begin position="69"/>
        <end position="254"/>
    </location>
</feature>
<dbReference type="PROSITE" id="PS51077">
    <property type="entry name" value="HTH_ICLR"/>
    <property type="match status" value="1"/>
</dbReference>
<dbReference type="InterPro" id="IPR029016">
    <property type="entry name" value="GAF-like_dom_sf"/>
</dbReference>
<keyword evidence="2" id="KW-0238">DNA-binding</keyword>
<dbReference type="Pfam" id="PF01614">
    <property type="entry name" value="IclR_C"/>
    <property type="match status" value="1"/>
</dbReference>
<feature type="domain" description="HTH iclR-type" evidence="4">
    <location>
        <begin position="14"/>
        <end position="75"/>
    </location>
</feature>
<dbReference type="InterPro" id="IPR050707">
    <property type="entry name" value="HTH_MetabolicPath_Reg"/>
</dbReference>
<dbReference type="KEGG" id="parb:CJU94_40090"/>
<dbReference type="InterPro" id="IPR036388">
    <property type="entry name" value="WH-like_DNA-bd_sf"/>
</dbReference>
<evidence type="ECO:0000256" key="2">
    <source>
        <dbReference type="ARBA" id="ARBA00023125"/>
    </source>
</evidence>
<dbReference type="Gene3D" id="3.30.450.40">
    <property type="match status" value="1"/>
</dbReference>
<dbReference type="PANTHER" id="PTHR30136:SF35">
    <property type="entry name" value="HTH-TYPE TRANSCRIPTIONAL REGULATOR RV1719"/>
    <property type="match status" value="1"/>
</dbReference>
<dbReference type="InterPro" id="IPR014757">
    <property type="entry name" value="Tscrpt_reg_IclR_C"/>
</dbReference>
<evidence type="ECO:0000259" key="4">
    <source>
        <dbReference type="PROSITE" id="PS51077"/>
    </source>
</evidence>
<protein>
    <submittedName>
        <fullName evidence="6">Transcriptional regulator</fullName>
    </submittedName>
</protein>
<proteinExistence type="predicted"/>
<dbReference type="PROSITE" id="PS51078">
    <property type="entry name" value="ICLR_ED"/>
    <property type="match status" value="1"/>
</dbReference>
<reference evidence="6 7" key="1">
    <citation type="submission" date="2017-08" db="EMBL/GenBank/DDBJ databases">
        <title>Identification and genetic characteristics of simultaneous BTEX- and naphthalene-degrading Paraburkholderia sp. BN5 isolated from petroleum-contaminated soil.</title>
        <authorList>
            <person name="Lee Y."/>
            <person name="Jeon C.O."/>
        </authorList>
    </citation>
    <scope>NUCLEOTIDE SEQUENCE [LARGE SCALE GENOMIC DNA]</scope>
    <source>
        <strain evidence="6 7">BN5</strain>
        <plasmid evidence="6 7">pBN4</plasmid>
    </source>
</reference>
<dbReference type="OrthoDB" id="9807558at2"/>
<dbReference type="GO" id="GO:0003677">
    <property type="term" value="F:DNA binding"/>
    <property type="evidence" value="ECO:0007669"/>
    <property type="project" value="UniProtKB-KW"/>
</dbReference>
<organism evidence="6 7">
    <name type="scientific">Paraburkholderia aromaticivorans</name>
    <dbReference type="NCBI Taxonomy" id="2026199"/>
    <lineage>
        <taxon>Bacteria</taxon>
        <taxon>Pseudomonadati</taxon>
        <taxon>Pseudomonadota</taxon>
        <taxon>Betaproteobacteria</taxon>
        <taxon>Burkholderiales</taxon>
        <taxon>Burkholderiaceae</taxon>
        <taxon>Paraburkholderia</taxon>
    </lineage>
</organism>
<accession>A0A248VZB8</accession>
<dbReference type="Proteomes" id="UP000215158">
    <property type="component" value="Plasmid pBN4"/>
</dbReference>
<keyword evidence="6" id="KW-0614">Plasmid</keyword>
<evidence type="ECO:0000256" key="1">
    <source>
        <dbReference type="ARBA" id="ARBA00023015"/>
    </source>
</evidence>
<dbReference type="GO" id="GO:0045892">
    <property type="term" value="P:negative regulation of DNA-templated transcription"/>
    <property type="evidence" value="ECO:0007669"/>
    <property type="project" value="TreeGrafter"/>
</dbReference>
<keyword evidence="1" id="KW-0805">Transcription regulation</keyword>
<dbReference type="InterPro" id="IPR005471">
    <property type="entry name" value="Tscrpt_reg_IclR_N"/>
</dbReference>
<evidence type="ECO:0000313" key="7">
    <source>
        <dbReference type="Proteomes" id="UP000215158"/>
    </source>
</evidence>
<name>A0A248VZB8_9BURK</name>
<dbReference type="SMART" id="SM00346">
    <property type="entry name" value="HTH_ICLR"/>
    <property type="match status" value="1"/>
</dbReference>
<gene>
    <name evidence="6" type="ORF">CJU94_40090</name>
</gene>